<evidence type="ECO:0000256" key="7">
    <source>
        <dbReference type="RuleBase" id="RU363032"/>
    </source>
</evidence>
<sequence>MILRFLLRRVLAAIPVVIGVTLITFLLMHSTAGKFVPGLALNPSLTARDVQLLRSELGLDQPLYVQYLDWTGAAWIMQKVGIGGLLVGSHDITPGLLQGSFGHSMVDGTAVSGQIFARLPNTILLTLTAIVLGVLLSIPLGVLGALRRGTKLDHFFTFVSVAGVAIPQFWLGLMLILLFSVKFHDWGLPFLPSSGITTPFTGGDLLDRLAHLVLPAIVLSFVYLAIWSRYTRSSMLEVLSQDYVRTARAKGMSSRRVTYTHALRNAIIPLVTLVGLELPGLVSGALVVEAVFSWPGIGLLLYQRALAYDYTTVLGIVTFAAVLVVLGNLVADLLYAAADPRIRLA</sequence>
<feature type="transmembrane region" description="Helical" evidence="7">
    <location>
        <begin position="209"/>
        <end position="227"/>
    </location>
</feature>
<feature type="transmembrane region" description="Helical" evidence="7">
    <location>
        <begin position="155"/>
        <end position="181"/>
    </location>
</feature>
<feature type="transmembrane region" description="Helical" evidence="7">
    <location>
        <begin position="314"/>
        <end position="338"/>
    </location>
</feature>
<comment type="similarity">
    <text evidence="7">Belongs to the binding-protein-dependent transport system permease family.</text>
</comment>
<evidence type="ECO:0000256" key="3">
    <source>
        <dbReference type="ARBA" id="ARBA00022475"/>
    </source>
</evidence>
<comment type="subcellular location">
    <subcellularLocation>
        <location evidence="1 7">Cell membrane</location>
        <topology evidence="1 7">Multi-pass membrane protein</topology>
    </subcellularLocation>
</comment>
<keyword evidence="6 7" id="KW-0472">Membrane</keyword>
<keyword evidence="4 7" id="KW-0812">Transmembrane</keyword>
<gene>
    <name evidence="9" type="ORF">JF922_09245</name>
</gene>
<name>A0A934K4G1_9BACT</name>
<evidence type="ECO:0000256" key="6">
    <source>
        <dbReference type="ARBA" id="ARBA00023136"/>
    </source>
</evidence>
<evidence type="ECO:0000256" key="2">
    <source>
        <dbReference type="ARBA" id="ARBA00022448"/>
    </source>
</evidence>
<evidence type="ECO:0000256" key="5">
    <source>
        <dbReference type="ARBA" id="ARBA00022989"/>
    </source>
</evidence>
<dbReference type="InterPro" id="IPR045621">
    <property type="entry name" value="BPD_transp_1_N"/>
</dbReference>
<protein>
    <submittedName>
        <fullName evidence="9">ABC transporter permease</fullName>
    </submittedName>
</protein>
<proteinExistence type="inferred from homology"/>
<dbReference type="PANTHER" id="PTHR43163">
    <property type="entry name" value="DIPEPTIDE TRANSPORT SYSTEM PERMEASE PROTEIN DPPB-RELATED"/>
    <property type="match status" value="1"/>
</dbReference>
<keyword evidence="5 7" id="KW-1133">Transmembrane helix</keyword>
<dbReference type="InterPro" id="IPR035906">
    <property type="entry name" value="MetI-like_sf"/>
</dbReference>
<organism evidence="9 10">
    <name type="scientific">Candidatus Nephthysia bennettiae</name>
    <dbReference type="NCBI Taxonomy" id="3127016"/>
    <lineage>
        <taxon>Bacteria</taxon>
        <taxon>Bacillati</taxon>
        <taxon>Candidatus Dormiibacterota</taxon>
        <taxon>Candidatus Dormibacteria</taxon>
        <taxon>Candidatus Dormibacterales</taxon>
        <taxon>Candidatus Dormibacteraceae</taxon>
        <taxon>Candidatus Nephthysia</taxon>
    </lineage>
</organism>
<dbReference type="Pfam" id="PF00528">
    <property type="entry name" value="BPD_transp_1"/>
    <property type="match status" value="1"/>
</dbReference>
<dbReference type="PROSITE" id="PS50928">
    <property type="entry name" value="ABC_TM1"/>
    <property type="match status" value="1"/>
</dbReference>
<accession>A0A934K4G1</accession>
<evidence type="ECO:0000313" key="10">
    <source>
        <dbReference type="Proteomes" id="UP000612893"/>
    </source>
</evidence>
<evidence type="ECO:0000259" key="8">
    <source>
        <dbReference type="PROSITE" id="PS50928"/>
    </source>
</evidence>
<evidence type="ECO:0000313" key="9">
    <source>
        <dbReference type="EMBL" id="MBJ7598255.1"/>
    </source>
</evidence>
<keyword evidence="2 7" id="KW-0813">Transport</keyword>
<reference evidence="9" key="1">
    <citation type="submission" date="2020-10" db="EMBL/GenBank/DDBJ databases">
        <title>Ca. Dormibacterota MAGs.</title>
        <authorList>
            <person name="Montgomery K."/>
        </authorList>
    </citation>
    <scope>NUCLEOTIDE SEQUENCE [LARGE SCALE GENOMIC DNA]</scope>
    <source>
        <strain evidence="9">SC8812_S17_10</strain>
    </source>
</reference>
<evidence type="ECO:0000256" key="1">
    <source>
        <dbReference type="ARBA" id="ARBA00004651"/>
    </source>
</evidence>
<feature type="transmembrane region" description="Helical" evidence="7">
    <location>
        <begin position="12"/>
        <end position="32"/>
    </location>
</feature>
<evidence type="ECO:0000256" key="4">
    <source>
        <dbReference type="ARBA" id="ARBA00022692"/>
    </source>
</evidence>
<keyword evidence="3" id="KW-1003">Cell membrane</keyword>
<dbReference type="SUPFAM" id="SSF161098">
    <property type="entry name" value="MetI-like"/>
    <property type="match status" value="1"/>
</dbReference>
<comment type="caution">
    <text evidence="9">The sequence shown here is derived from an EMBL/GenBank/DDBJ whole genome shotgun (WGS) entry which is preliminary data.</text>
</comment>
<dbReference type="RefSeq" id="WP_338201116.1">
    <property type="nucleotide sequence ID" value="NZ_JAEKNR010000101.1"/>
</dbReference>
<keyword evidence="10" id="KW-1185">Reference proteome</keyword>
<dbReference type="GO" id="GO:0005886">
    <property type="term" value="C:plasma membrane"/>
    <property type="evidence" value="ECO:0007669"/>
    <property type="project" value="UniProtKB-SubCell"/>
</dbReference>
<dbReference type="InterPro" id="IPR000515">
    <property type="entry name" value="MetI-like"/>
</dbReference>
<dbReference type="Gene3D" id="1.10.3720.10">
    <property type="entry name" value="MetI-like"/>
    <property type="match status" value="1"/>
</dbReference>
<feature type="domain" description="ABC transmembrane type-1" evidence="8">
    <location>
        <begin position="119"/>
        <end position="335"/>
    </location>
</feature>
<dbReference type="PANTHER" id="PTHR43163:SF6">
    <property type="entry name" value="DIPEPTIDE TRANSPORT SYSTEM PERMEASE PROTEIN DPPB-RELATED"/>
    <property type="match status" value="1"/>
</dbReference>
<dbReference type="Pfam" id="PF19300">
    <property type="entry name" value="BPD_transp_1_N"/>
    <property type="match status" value="1"/>
</dbReference>
<dbReference type="EMBL" id="JAEKNR010000101">
    <property type="protein sequence ID" value="MBJ7598255.1"/>
    <property type="molecule type" value="Genomic_DNA"/>
</dbReference>
<dbReference type="AlphaFoldDB" id="A0A934K4G1"/>
<dbReference type="Proteomes" id="UP000612893">
    <property type="component" value="Unassembled WGS sequence"/>
</dbReference>
<feature type="transmembrane region" description="Helical" evidence="7">
    <location>
        <begin position="123"/>
        <end position="143"/>
    </location>
</feature>
<dbReference type="CDD" id="cd06261">
    <property type="entry name" value="TM_PBP2"/>
    <property type="match status" value="1"/>
</dbReference>